<dbReference type="OrthoDB" id="8280098at2"/>
<evidence type="ECO:0000259" key="1">
    <source>
        <dbReference type="Pfam" id="PF07811"/>
    </source>
</evidence>
<accession>A0A239PJR8</accession>
<dbReference type="Proteomes" id="UP000198346">
    <property type="component" value="Unassembled WGS sequence"/>
</dbReference>
<reference evidence="2 3" key="1">
    <citation type="submission" date="2017-07" db="EMBL/GenBank/DDBJ databases">
        <authorList>
            <person name="Sun Z.S."/>
            <person name="Albrecht U."/>
            <person name="Echele G."/>
            <person name="Lee C.C."/>
        </authorList>
    </citation>
    <scope>NUCLEOTIDE SEQUENCE [LARGE SCALE GENOMIC DNA]</scope>
    <source>
        <strain evidence="2 3">CGMCC 1.12710</strain>
    </source>
</reference>
<dbReference type="InterPro" id="IPR012495">
    <property type="entry name" value="TadE-like_dom"/>
</dbReference>
<protein>
    <submittedName>
        <fullName evidence="2">TadE-like protein</fullName>
    </submittedName>
</protein>
<evidence type="ECO:0000313" key="2">
    <source>
        <dbReference type="EMBL" id="SNT68046.1"/>
    </source>
</evidence>
<evidence type="ECO:0000313" key="3">
    <source>
        <dbReference type="Proteomes" id="UP000198346"/>
    </source>
</evidence>
<organism evidence="2 3">
    <name type="scientific">Amphiplicatus metriothermophilus</name>
    <dbReference type="NCBI Taxonomy" id="1519374"/>
    <lineage>
        <taxon>Bacteria</taxon>
        <taxon>Pseudomonadati</taxon>
        <taxon>Pseudomonadota</taxon>
        <taxon>Alphaproteobacteria</taxon>
        <taxon>Parvularculales</taxon>
        <taxon>Parvularculaceae</taxon>
        <taxon>Amphiplicatus</taxon>
    </lineage>
</organism>
<gene>
    <name evidence="2" type="ORF">SAMN06297382_0542</name>
</gene>
<keyword evidence="3" id="KW-1185">Reference proteome</keyword>
<dbReference type="EMBL" id="FZQA01000001">
    <property type="protein sequence ID" value="SNT68046.1"/>
    <property type="molecule type" value="Genomic_DNA"/>
</dbReference>
<sequence length="134" mass="14411">MRRLRARRFAKSKKGATAVEFALVSPLIFAAVLGTFEVGRALYERNRVSAACAAGARAVTINGAAAESAIEAAVRAKYHDAEQEDVAIDLTDETISGAAFKRIEVRYEHDLLIKFGKGVSGFTFTAVRYAPATS</sequence>
<dbReference type="AlphaFoldDB" id="A0A239PJR8"/>
<proteinExistence type="predicted"/>
<feature type="domain" description="TadE-like" evidence="1">
    <location>
        <begin position="15"/>
        <end position="57"/>
    </location>
</feature>
<dbReference type="Pfam" id="PF07811">
    <property type="entry name" value="TadE"/>
    <property type="match status" value="1"/>
</dbReference>
<dbReference type="RefSeq" id="WP_089411031.1">
    <property type="nucleotide sequence ID" value="NZ_FZQA01000001.1"/>
</dbReference>
<name>A0A239PJR8_9PROT</name>